<dbReference type="GO" id="GO:0051301">
    <property type="term" value="P:cell division"/>
    <property type="evidence" value="ECO:0007669"/>
    <property type="project" value="UniProtKB-KW"/>
</dbReference>
<dbReference type="NCBIfam" id="TIGR03544">
    <property type="entry name" value="DivI1A_domain"/>
    <property type="match status" value="1"/>
</dbReference>
<dbReference type="OrthoDB" id="9815492at2"/>
<dbReference type="EMBL" id="ADFR01000002">
    <property type="protein sequence ID" value="EFC06078.1"/>
    <property type="molecule type" value="Genomic_DNA"/>
</dbReference>
<evidence type="ECO:0000256" key="3">
    <source>
        <dbReference type="ARBA" id="ARBA00022618"/>
    </source>
</evidence>
<evidence type="ECO:0000256" key="1">
    <source>
        <dbReference type="ARBA" id="ARBA00004496"/>
    </source>
</evidence>
<dbReference type="GO" id="GO:0005737">
    <property type="term" value="C:cytoplasm"/>
    <property type="evidence" value="ECO:0007669"/>
    <property type="project" value="UniProtKB-SubCell"/>
</dbReference>
<keyword evidence="9" id="KW-1185">Reference proteome</keyword>
<sequence>MAKPFNLDPVAIVEKRFDIDFKGYNADQVDGFFDLVIQDYQTYDRLLQQANEQLQDLERTNASLRAKQIELEGRLKVHEASEENFPTGMTNVDILKRLSRLEKEVFRK</sequence>
<comment type="caution">
    <text evidence="8">The sequence shown here is derived from an EMBL/GenBank/DDBJ whole genome shotgun (WGS) entry which is preliminary data.</text>
</comment>
<evidence type="ECO:0000256" key="7">
    <source>
        <dbReference type="SAM" id="Coils"/>
    </source>
</evidence>
<evidence type="ECO:0000256" key="6">
    <source>
        <dbReference type="ARBA" id="ARBA00023306"/>
    </source>
</evidence>
<keyword evidence="4" id="KW-0133">Cell shape</keyword>
<feature type="coiled-coil region" evidence="7">
    <location>
        <begin position="40"/>
        <end position="74"/>
    </location>
</feature>
<evidence type="ECO:0000256" key="2">
    <source>
        <dbReference type="ARBA" id="ARBA00022490"/>
    </source>
</evidence>
<keyword evidence="2" id="KW-0963">Cytoplasm</keyword>
<dbReference type="GO" id="GO:0008360">
    <property type="term" value="P:regulation of cell shape"/>
    <property type="evidence" value="ECO:0007669"/>
    <property type="project" value="UniProtKB-KW"/>
</dbReference>
<name>D2MM02_9FIRM</name>
<dbReference type="Pfam" id="PF05103">
    <property type="entry name" value="DivIVA"/>
    <property type="match status" value="1"/>
</dbReference>
<reference evidence="9" key="1">
    <citation type="submission" date="2009-12" db="EMBL/GenBank/DDBJ databases">
        <title>Sequence of Clostridiales genomosp. BVAB3 str. UPII9-5.</title>
        <authorList>
            <person name="Madupu R."/>
            <person name="Durkin A.S."/>
            <person name="Torralba M."/>
            <person name="Methe B."/>
            <person name="Sutton G.G."/>
            <person name="Strausberg R.L."/>
            <person name="Nelson K.E."/>
        </authorList>
    </citation>
    <scope>NUCLEOTIDE SEQUENCE [LARGE SCALE GENOMIC DNA]</scope>
    <source>
        <strain evidence="9">W1219</strain>
    </source>
</reference>
<keyword evidence="5 7" id="KW-0175">Coiled coil</keyword>
<keyword evidence="3" id="KW-0132">Cell division</keyword>
<evidence type="ECO:0000256" key="4">
    <source>
        <dbReference type="ARBA" id="ARBA00022960"/>
    </source>
</evidence>
<dbReference type="InterPro" id="IPR007793">
    <property type="entry name" value="DivIVA_fam"/>
</dbReference>
<protein>
    <submittedName>
        <fullName evidence="8">DivIVA domain protein</fullName>
    </submittedName>
</protein>
<comment type="subcellular location">
    <subcellularLocation>
        <location evidence="1">Cytoplasm</location>
    </subcellularLocation>
</comment>
<dbReference type="eggNOG" id="COG3599">
    <property type="taxonomic scope" value="Bacteria"/>
</dbReference>
<accession>D2MM02</accession>
<keyword evidence="6" id="KW-0131">Cell cycle</keyword>
<dbReference type="Proteomes" id="UP000005017">
    <property type="component" value="Unassembled WGS sequence"/>
</dbReference>
<gene>
    <name evidence="8" type="ORF">HMPREF9013_0771</name>
</gene>
<dbReference type="InterPro" id="IPR019933">
    <property type="entry name" value="DivIVA_domain"/>
</dbReference>
<proteinExistence type="predicted"/>
<dbReference type="Gene3D" id="6.10.250.660">
    <property type="match status" value="1"/>
</dbReference>
<dbReference type="AlphaFoldDB" id="D2MM02"/>
<dbReference type="STRING" id="679192.HMPREF9013_0771"/>
<organism evidence="8 9">
    <name type="scientific">Bulleidia extructa W1219</name>
    <dbReference type="NCBI Taxonomy" id="679192"/>
    <lineage>
        <taxon>Bacteria</taxon>
        <taxon>Bacillati</taxon>
        <taxon>Bacillota</taxon>
        <taxon>Erysipelotrichia</taxon>
        <taxon>Erysipelotrichales</taxon>
        <taxon>Erysipelotrichaceae</taxon>
        <taxon>Bulleidia</taxon>
    </lineage>
</organism>
<evidence type="ECO:0000256" key="5">
    <source>
        <dbReference type="ARBA" id="ARBA00023054"/>
    </source>
</evidence>
<dbReference type="RefSeq" id="WP_006626423.1">
    <property type="nucleotide sequence ID" value="NZ_ADFR01000002.1"/>
</dbReference>
<evidence type="ECO:0000313" key="8">
    <source>
        <dbReference type="EMBL" id="EFC06078.1"/>
    </source>
</evidence>
<dbReference type="InterPro" id="IPR011229">
    <property type="entry name" value="Cell_cycle_GpsB"/>
</dbReference>
<dbReference type="PIRSF" id="PIRSF029938">
    <property type="entry name" value="UCP029938"/>
    <property type="match status" value="1"/>
</dbReference>
<evidence type="ECO:0000313" key="9">
    <source>
        <dbReference type="Proteomes" id="UP000005017"/>
    </source>
</evidence>